<evidence type="ECO:0000256" key="1">
    <source>
        <dbReference type="SAM" id="Phobius"/>
    </source>
</evidence>
<reference evidence="2 3" key="1">
    <citation type="submission" date="2020-03" db="EMBL/GenBank/DDBJ databases">
        <title>WGS of the type strain of Planosporangium spp.</title>
        <authorList>
            <person name="Thawai C."/>
        </authorList>
    </citation>
    <scope>NUCLEOTIDE SEQUENCE [LARGE SCALE GENOMIC DNA]</scope>
    <source>
        <strain evidence="2 3">TBRC 5610</strain>
    </source>
</reference>
<comment type="caution">
    <text evidence="2">The sequence shown here is derived from an EMBL/GenBank/DDBJ whole genome shotgun (WGS) entry which is preliminary data.</text>
</comment>
<feature type="transmembrane region" description="Helical" evidence="1">
    <location>
        <begin position="115"/>
        <end position="135"/>
    </location>
</feature>
<name>A0ABX0XYC6_9ACTN</name>
<sequence length="247" mass="26131">MAIRAALRWLRRELHKVCWPAAEALRRRQWHRFALAAFSALLVTGLGCAFRTPGGHAFVEAYAITRPADGWATVALRLPLSMFAPAALLPFWFAVVQVAVVYGAAQAVLGWWRTVLVAAVGHTLATCSAHLWILLGRPLGVGHGYDHFGDAGPSVAVVTVIAYVAVTRCAGWLVGVLVAYDAIELTVFNGLSQREHLLGAVVGALCAAGRVAVSRPTRGAAAGRGVDGADLVEPVSQTLAARARSLP</sequence>
<keyword evidence="3" id="KW-1185">Reference proteome</keyword>
<dbReference type="RefSeq" id="WP_167925188.1">
    <property type="nucleotide sequence ID" value="NZ_JAATVY010000006.1"/>
</dbReference>
<evidence type="ECO:0000313" key="2">
    <source>
        <dbReference type="EMBL" id="NJC70272.1"/>
    </source>
</evidence>
<evidence type="ECO:0000313" key="3">
    <source>
        <dbReference type="Proteomes" id="UP000722989"/>
    </source>
</evidence>
<keyword evidence="1" id="KW-1133">Transmembrane helix</keyword>
<feature type="transmembrane region" description="Helical" evidence="1">
    <location>
        <begin position="82"/>
        <end position="103"/>
    </location>
</feature>
<dbReference type="Proteomes" id="UP000722989">
    <property type="component" value="Unassembled WGS sequence"/>
</dbReference>
<organism evidence="2 3">
    <name type="scientific">Planosporangium thailandense</name>
    <dbReference type="NCBI Taxonomy" id="765197"/>
    <lineage>
        <taxon>Bacteria</taxon>
        <taxon>Bacillati</taxon>
        <taxon>Actinomycetota</taxon>
        <taxon>Actinomycetes</taxon>
        <taxon>Micromonosporales</taxon>
        <taxon>Micromonosporaceae</taxon>
        <taxon>Planosporangium</taxon>
    </lineage>
</organism>
<keyword evidence="1" id="KW-0812">Transmembrane</keyword>
<feature type="transmembrane region" description="Helical" evidence="1">
    <location>
        <begin position="155"/>
        <end position="180"/>
    </location>
</feature>
<proteinExistence type="predicted"/>
<dbReference type="EMBL" id="JAATVY010000006">
    <property type="protein sequence ID" value="NJC70272.1"/>
    <property type="molecule type" value="Genomic_DNA"/>
</dbReference>
<evidence type="ECO:0008006" key="4">
    <source>
        <dbReference type="Google" id="ProtNLM"/>
    </source>
</evidence>
<accession>A0ABX0XYC6</accession>
<protein>
    <recommendedName>
        <fullName evidence="4">Integral membrane protein</fullName>
    </recommendedName>
</protein>
<gene>
    <name evidence="2" type="ORF">HC031_11200</name>
</gene>
<keyword evidence="1" id="KW-0472">Membrane</keyword>